<protein>
    <submittedName>
        <fullName evidence="1">tRNA (Adenosine(37)-N6)-threonylcarbamoyltransferase complex ATPase subunit type 1 TsaE</fullName>
    </submittedName>
</protein>
<organism evidence="1 2">
    <name type="scientific">Muribaculum caecicola</name>
    <dbReference type="NCBI Taxonomy" id="3038144"/>
    <lineage>
        <taxon>Bacteria</taxon>
        <taxon>Pseudomonadati</taxon>
        <taxon>Bacteroidota</taxon>
        <taxon>Bacteroidia</taxon>
        <taxon>Bacteroidales</taxon>
        <taxon>Muribaculaceae</taxon>
        <taxon>Muribaculum</taxon>
    </lineage>
</organism>
<sequence length="144" mass="16222">MTYTIDIPGLEELPQAAHKFLELMDDYTVFAFKGEMGAGKTTFINALAHELGVDTDPTGSPSFSLINEYRSDTTAELIYHFDLYRLENLEEAFDIGVEDYLESGALCLIEWPDIIDDILPDDTVRVNLAVLPDMTRRITVETPE</sequence>
<gene>
    <name evidence="1" type="primary">tsaE</name>
    <name evidence="1" type="ORF">E5990_04725</name>
</gene>
<comment type="caution">
    <text evidence="1">The sequence shown here is derived from an EMBL/GenBank/DDBJ whole genome shotgun (WGS) entry which is preliminary data.</text>
</comment>
<keyword evidence="2" id="KW-1185">Reference proteome</keyword>
<evidence type="ECO:0000313" key="2">
    <source>
        <dbReference type="Proteomes" id="UP000305401"/>
    </source>
</evidence>
<reference evidence="1" key="1">
    <citation type="submission" date="2019-04" db="EMBL/GenBank/DDBJ databases">
        <title>Microbes associate with the intestines of laboratory mice.</title>
        <authorList>
            <person name="Navarre W."/>
            <person name="Wong E."/>
            <person name="Huang K.C."/>
            <person name="Tropini C."/>
            <person name="Ng K."/>
            <person name="Yu B."/>
        </authorList>
    </citation>
    <scope>NUCLEOTIDE SEQUENCE</scope>
    <source>
        <strain evidence="1">NM86_A22</strain>
    </source>
</reference>
<proteinExistence type="predicted"/>
<evidence type="ECO:0000313" key="1">
    <source>
        <dbReference type="EMBL" id="THG52906.1"/>
    </source>
</evidence>
<dbReference type="Proteomes" id="UP000305401">
    <property type="component" value="Unassembled WGS sequence"/>
</dbReference>
<accession>A0AC61S651</accession>
<dbReference type="EMBL" id="SSTG01000040">
    <property type="protein sequence ID" value="THG52906.1"/>
    <property type="molecule type" value="Genomic_DNA"/>
</dbReference>
<name>A0AC61S651_9BACT</name>